<dbReference type="SUPFAM" id="SSF56935">
    <property type="entry name" value="Porins"/>
    <property type="match status" value="1"/>
</dbReference>
<dbReference type="OrthoDB" id="9807854at2"/>
<dbReference type="RefSeq" id="WP_009150671.1">
    <property type="nucleotide sequence ID" value="NZ_CP121471.1"/>
</dbReference>
<evidence type="ECO:0000313" key="2">
    <source>
        <dbReference type="EMBL" id="EIC20268.1"/>
    </source>
</evidence>
<evidence type="ECO:0000256" key="1">
    <source>
        <dbReference type="SAM" id="MobiDB-lite"/>
    </source>
</evidence>
<reference evidence="2 3" key="2">
    <citation type="submission" date="2011-11" db="EMBL/GenBank/DDBJ databases">
        <authorList>
            <consortium name="US DOE Joint Genome Institute"/>
            <person name="Lucas S."/>
            <person name="Han J."/>
            <person name="Lapidus A."/>
            <person name="Cheng J.-F."/>
            <person name="Goodwin L."/>
            <person name="Pitluck S."/>
            <person name="Peters L."/>
            <person name="Ovchinnikova G."/>
            <person name="Zhang X."/>
            <person name="Detter J.C."/>
            <person name="Han C."/>
            <person name="Tapia R."/>
            <person name="Land M."/>
            <person name="Hauser L."/>
            <person name="Kyrpides N."/>
            <person name="Ivanova N."/>
            <person name="Pagani I."/>
            <person name="Vogl K."/>
            <person name="Liu Z."/>
            <person name="Overmann J."/>
            <person name="Frigaard N.-U."/>
            <person name="Bryant D."/>
            <person name="Woyke T."/>
        </authorList>
    </citation>
    <scope>NUCLEOTIDE SEQUENCE [LARGE SCALE GENOMIC DNA]</scope>
    <source>
        <strain evidence="2 3">970</strain>
    </source>
</reference>
<dbReference type="Gene3D" id="2.40.160.10">
    <property type="entry name" value="Porin"/>
    <property type="match status" value="1"/>
</dbReference>
<proteinExistence type="predicted"/>
<dbReference type="AlphaFoldDB" id="H8Z4L1"/>
<sequence length="485" mass="52946">MKNKPYANLKVYSLLALLGLSAIIPSIAMSSELLALLDVLKENGAITAAQYDRLRRQTEAAAPLPGGDCRPESPAAKPADHSRATIAAAARLDDRDQKPRSEPAAPKDKDKDKDKDSGAIVKTKGGLSIESADEAFAFELGGNLWVDGAAYSEDTSSLGNGVDLRRARLKLEGRLFTDWGYQAEYGFAGNEAEVKDAYVAYEGFDDLAIKLGQFKEPVSLEEQTSGSNITFMERALPVEAFSPGRKLGLGVTSGGKDWSAAGGVFGEAIGDDTDDEGDSGWALAARVTHAPIDSKGRLVHLGASAQYQNTDAQNEVRYRTRPESNVTDQRLVDTRSIQEASEILTWGLEGAGAVGPVSIQGEYLKVGVDRRDAQPKLDFDGWYLFAAWLITGEERIYDASQGRFEGVDPEGPYGALELALRYSTIDLDDADILGGQQQDVTLGLNWYLKRNLRFMTNYIWVDADPDRNGERDRPNVFQFRVQLDF</sequence>
<dbReference type="InterPro" id="IPR010870">
    <property type="entry name" value="Porin_O/P"/>
</dbReference>
<feature type="compositionally biased region" description="Basic and acidic residues" evidence="1">
    <location>
        <begin position="91"/>
        <end position="117"/>
    </location>
</feature>
<organism evidence="2 3">
    <name type="scientific">Thiorhodovibrio frisius</name>
    <dbReference type="NCBI Taxonomy" id="631362"/>
    <lineage>
        <taxon>Bacteria</taxon>
        <taxon>Pseudomonadati</taxon>
        <taxon>Pseudomonadota</taxon>
        <taxon>Gammaproteobacteria</taxon>
        <taxon>Chromatiales</taxon>
        <taxon>Chromatiaceae</taxon>
        <taxon>Thiorhodovibrio</taxon>
    </lineage>
</organism>
<accession>H8Z4L1</accession>
<dbReference type="EMBL" id="JH603170">
    <property type="protein sequence ID" value="EIC20268.1"/>
    <property type="molecule type" value="Genomic_DNA"/>
</dbReference>
<gene>
    <name evidence="2" type="ORF">Thi970DRAFT_03892</name>
</gene>
<dbReference type="eggNOG" id="COG3746">
    <property type="taxonomic scope" value="Bacteria"/>
</dbReference>
<dbReference type="Pfam" id="PF07396">
    <property type="entry name" value="Porin_O_P"/>
    <property type="match status" value="1"/>
</dbReference>
<keyword evidence="3" id="KW-1185">Reference proteome</keyword>
<feature type="region of interest" description="Disordered" evidence="1">
    <location>
        <begin position="60"/>
        <end position="119"/>
    </location>
</feature>
<dbReference type="InterPro" id="IPR023614">
    <property type="entry name" value="Porin_dom_sf"/>
</dbReference>
<dbReference type="Proteomes" id="UP000002964">
    <property type="component" value="Unassembled WGS sequence"/>
</dbReference>
<dbReference type="HOGENOM" id="CLU_031025_4_0_6"/>
<reference evidence="3" key="1">
    <citation type="submission" date="2011-06" db="EMBL/GenBank/DDBJ databases">
        <authorList>
            <consortium name="US DOE Joint Genome Institute (JGI-PGF)"/>
            <person name="Lucas S."/>
            <person name="Han J."/>
            <person name="Lapidus A."/>
            <person name="Cheng J.-F."/>
            <person name="Goodwin L."/>
            <person name="Pitluck S."/>
            <person name="Peters L."/>
            <person name="Land M.L."/>
            <person name="Hauser L."/>
            <person name="Vogl K."/>
            <person name="Liu Z."/>
            <person name="Overmann J."/>
            <person name="Frigaard N.-U."/>
            <person name="Bryant D.A."/>
            <person name="Woyke T.J."/>
        </authorList>
    </citation>
    <scope>NUCLEOTIDE SEQUENCE [LARGE SCALE GENOMIC DNA]</scope>
    <source>
        <strain evidence="3">970</strain>
    </source>
</reference>
<dbReference type="STRING" id="631362.Thi970DRAFT_03892"/>
<evidence type="ECO:0000313" key="3">
    <source>
        <dbReference type="Proteomes" id="UP000002964"/>
    </source>
</evidence>
<protein>
    <submittedName>
        <fullName evidence="2">Phosphate-selective porin</fullName>
    </submittedName>
</protein>
<name>H8Z4L1_9GAMM</name>